<dbReference type="AlphaFoldDB" id="A0A9J5YKU5"/>
<proteinExistence type="predicted"/>
<reference evidence="1 2" key="1">
    <citation type="submission" date="2020-09" db="EMBL/GenBank/DDBJ databases">
        <title>De no assembly of potato wild relative species, Solanum commersonii.</title>
        <authorList>
            <person name="Cho K."/>
        </authorList>
    </citation>
    <scope>NUCLEOTIDE SEQUENCE [LARGE SCALE GENOMIC DNA]</scope>
    <source>
        <strain evidence="1">LZ3.2</strain>
        <tissue evidence="1">Leaf</tissue>
    </source>
</reference>
<dbReference type="Proteomes" id="UP000824120">
    <property type="component" value="Chromosome 6"/>
</dbReference>
<keyword evidence="2" id="KW-1185">Reference proteome</keyword>
<comment type="caution">
    <text evidence="1">The sequence shown here is derived from an EMBL/GenBank/DDBJ whole genome shotgun (WGS) entry which is preliminary data.</text>
</comment>
<organism evidence="1 2">
    <name type="scientific">Solanum commersonii</name>
    <name type="common">Commerson's wild potato</name>
    <name type="synonym">Commerson's nightshade</name>
    <dbReference type="NCBI Taxonomy" id="4109"/>
    <lineage>
        <taxon>Eukaryota</taxon>
        <taxon>Viridiplantae</taxon>
        <taxon>Streptophyta</taxon>
        <taxon>Embryophyta</taxon>
        <taxon>Tracheophyta</taxon>
        <taxon>Spermatophyta</taxon>
        <taxon>Magnoliopsida</taxon>
        <taxon>eudicotyledons</taxon>
        <taxon>Gunneridae</taxon>
        <taxon>Pentapetalae</taxon>
        <taxon>asterids</taxon>
        <taxon>lamiids</taxon>
        <taxon>Solanales</taxon>
        <taxon>Solanaceae</taxon>
        <taxon>Solanoideae</taxon>
        <taxon>Solaneae</taxon>
        <taxon>Solanum</taxon>
    </lineage>
</organism>
<evidence type="ECO:0000313" key="2">
    <source>
        <dbReference type="Proteomes" id="UP000824120"/>
    </source>
</evidence>
<dbReference type="EMBL" id="JACXVP010000006">
    <property type="protein sequence ID" value="KAG5600621.1"/>
    <property type="molecule type" value="Genomic_DNA"/>
</dbReference>
<name>A0A9J5YKU5_SOLCO</name>
<gene>
    <name evidence="1" type="ORF">H5410_031991</name>
</gene>
<protein>
    <submittedName>
        <fullName evidence="1">Uncharacterized protein</fullName>
    </submittedName>
</protein>
<evidence type="ECO:0000313" key="1">
    <source>
        <dbReference type="EMBL" id="KAG5600621.1"/>
    </source>
</evidence>
<sequence>MLKNEELLVKYKWLRGCLILFGQSFMEKRIVGIGEIFSSALQFFDFSTFREKRLREKSVLEKRIIGMEKSSAFALRSVLEKSVFKGERGKHVWRKRIVFMNY</sequence>
<accession>A0A9J5YKU5</accession>